<keyword evidence="10" id="KW-1185">Reference proteome</keyword>
<dbReference type="InterPro" id="IPR014289">
    <property type="entry name" value="RNA_pol_sigma-24-rel"/>
</dbReference>
<dbReference type="InterPro" id="IPR036388">
    <property type="entry name" value="WH-like_DNA-bd_sf"/>
</dbReference>
<feature type="domain" description="RNA polymerase sigma-70 region 2" evidence="7">
    <location>
        <begin position="29"/>
        <end position="92"/>
    </location>
</feature>
<dbReference type="Pfam" id="PF04542">
    <property type="entry name" value="Sigma70_r2"/>
    <property type="match status" value="1"/>
</dbReference>
<evidence type="ECO:0000259" key="7">
    <source>
        <dbReference type="Pfam" id="PF04542"/>
    </source>
</evidence>
<dbReference type="InterPro" id="IPR007627">
    <property type="entry name" value="RNA_pol_sigma70_r2"/>
</dbReference>
<dbReference type="PANTHER" id="PTHR43133:SF8">
    <property type="entry name" value="RNA POLYMERASE SIGMA FACTOR HI_1459-RELATED"/>
    <property type="match status" value="1"/>
</dbReference>
<accession>A0ABS1BUL6</accession>
<evidence type="ECO:0000256" key="2">
    <source>
        <dbReference type="ARBA" id="ARBA00023015"/>
    </source>
</evidence>
<proteinExistence type="inferred from homology"/>
<comment type="similarity">
    <text evidence="1 6">Belongs to the sigma-70 factor family. ECF subfamily.</text>
</comment>
<name>A0ABS1BUL6_9NEIS</name>
<dbReference type="Proteomes" id="UP000614058">
    <property type="component" value="Unassembled WGS sequence"/>
</dbReference>
<dbReference type="InterPro" id="IPR000838">
    <property type="entry name" value="RNA_pol_sigma70_ECF_CS"/>
</dbReference>
<dbReference type="InterPro" id="IPR013249">
    <property type="entry name" value="RNA_pol_sigma70_r4_t2"/>
</dbReference>
<dbReference type="InterPro" id="IPR039425">
    <property type="entry name" value="RNA_pol_sigma-70-like"/>
</dbReference>
<keyword evidence="4 6" id="KW-0238">DNA-binding</keyword>
<dbReference type="NCBIfam" id="TIGR02943">
    <property type="entry name" value="Sig70_famx1"/>
    <property type="match status" value="1"/>
</dbReference>
<evidence type="ECO:0000256" key="6">
    <source>
        <dbReference type="RuleBase" id="RU000716"/>
    </source>
</evidence>
<reference evidence="9 10" key="1">
    <citation type="journal article" date="2021" name="Pathogens">
        <title>Isolation and Characterization of Kingella bonacorsii sp. nov., A Novel Kingella Species Detected in a Stable Periodontitis Subject.</title>
        <authorList>
            <person name="Antezack A."/>
            <person name="Boxberger M."/>
            <person name="Rolland C."/>
            <person name="Monnet-Corti V."/>
            <person name="La Scola B."/>
        </authorList>
    </citation>
    <scope>NUCLEOTIDE SEQUENCE [LARGE SCALE GENOMIC DNA]</scope>
    <source>
        <strain evidence="9 10">Marseille-Q4569</strain>
    </source>
</reference>
<dbReference type="NCBIfam" id="TIGR02937">
    <property type="entry name" value="sigma70-ECF"/>
    <property type="match status" value="1"/>
</dbReference>
<evidence type="ECO:0000313" key="9">
    <source>
        <dbReference type="EMBL" id="MBK0396537.1"/>
    </source>
</evidence>
<dbReference type="InterPro" id="IPR013325">
    <property type="entry name" value="RNA_pol_sigma_r2"/>
</dbReference>
<evidence type="ECO:0000256" key="3">
    <source>
        <dbReference type="ARBA" id="ARBA00023082"/>
    </source>
</evidence>
<sequence>MGGRRRAAARGAQRVSAALQWDEADLVALQSDLLRFARIQTGNAETAEDLAQETLLAALRHREQFQGRAQLKTWLFAILKNKITDHLRHKQRHGRIFADTPADTELDELYQSQFRADGHWLPDAVPAHTAGPEQDLENRQFQAVFQACLYRLPENTARVFMLREIMGWDAPDIQSHCGISAANYYTVMHRAREALRQCLQIKWFNHREPT</sequence>
<dbReference type="Gene3D" id="1.10.1740.10">
    <property type="match status" value="1"/>
</dbReference>
<dbReference type="SUPFAM" id="SSF88659">
    <property type="entry name" value="Sigma3 and sigma4 domains of RNA polymerase sigma factors"/>
    <property type="match status" value="1"/>
</dbReference>
<evidence type="ECO:0000259" key="8">
    <source>
        <dbReference type="Pfam" id="PF08281"/>
    </source>
</evidence>
<comment type="caution">
    <text evidence="9">The sequence shown here is derived from an EMBL/GenBank/DDBJ whole genome shotgun (WGS) entry which is preliminary data.</text>
</comment>
<dbReference type="SUPFAM" id="SSF88946">
    <property type="entry name" value="Sigma2 domain of RNA polymerase sigma factors"/>
    <property type="match status" value="1"/>
</dbReference>
<dbReference type="PANTHER" id="PTHR43133">
    <property type="entry name" value="RNA POLYMERASE ECF-TYPE SIGMA FACTO"/>
    <property type="match status" value="1"/>
</dbReference>
<gene>
    <name evidence="9" type="ORF">JDW22_08105</name>
</gene>
<organism evidence="9 10">
    <name type="scientific">Kingella bonacorsii</name>
    <dbReference type="NCBI Taxonomy" id="2796361"/>
    <lineage>
        <taxon>Bacteria</taxon>
        <taxon>Pseudomonadati</taxon>
        <taxon>Pseudomonadota</taxon>
        <taxon>Betaproteobacteria</taxon>
        <taxon>Neisseriales</taxon>
        <taxon>Neisseriaceae</taxon>
        <taxon>Kingella</taxon>
    </lineage>
</organism>
<dbReference type="Gene3D" id="1.10.10.10">
    <property type="entry name" value="Winged helix-like DNA-binding domain superfamily/Winged helix DNA-binding domain"/>
    <property type="match status" value="1"/>
</dbReference>
<keyword evidence="3 6" id="KW-0731">Sigma factor</keyword>
<keyword evidence="2 6" id="KW-0805">Transcription regulation</keyword>
<evidence type="ECO:0000256" key="1">
    <source>
        <dbReference type="ARBA" id="ARBA00010641"/>
    </source>
</evidence>
<protein>
    <recommendedName>
        <fullName evidence="6">RNA polymerase sigma factor</fullName>
    </recommendedName>
</protein>
<dbReference type="EMBL" id="JAEHNZ010000002">
    <property type="protein sequence ID" value="MBK0396537.1"/>
    <property type="molecule type" value="Genomic_DNA"/>
</dbReference>
<evidence type="ECO:0000256" key="5">
    <source>
        <dbReference type="ARBA" id="ARBA00023163"/>
    </source>
</evidence>
<feature type="domain" description="RNA polymerase sigma factor 70 region 4 type 2" evidence="8">
    <location>
        <begin position="145"/>
        <end position="195"/>
    </location>
</feature>
<keyword evidence="5 6" id="KW-0804">Transcription</keyword>
<dbReference type="InterPro" id="IPR014284">
    <property type="entry name" value="RNA_pol_sigma-70_dom"/>
</dbReference>
<evidence type="ECO:0000313" key="10">
    <source>
        <dbReference type="Proteomes" id="UP000614058"/>
    </source>
</evidence>
<dbReference type="InterPro" id="IPR013324">
    <property type="entry name" value="RNA_pol_sigma_r3/r4-like"/>
</dbReference>
<dbReference type="PROSITE" id="PS01063">
    <property type="entry name" value="SIGMA70_ECF"/>
    <property type="match status" value="1"/>
</dbReference>
<evidence type="ECO:0000256" key="4">
    <source>
        <dbReference type="ARBA" id="ARBA00023125"/>
    </source>
</evidence>
<dbReference type="Pfam" id="PF08281">
    <property type="entry name" value="Sigma70_r4_2"/>
    <property type="match status" value="1"/>
</dbReference>